<feature type="compositionally biased region" description="Basic and acidic residues" evidence="1">
    <location>
        <begin position="236"/>
        <end position="249"/>
    </location>
</feature>
<organism evidence="3">
    <name type="scientific">Rhipicephalus appendiculatus</name>
    <name type="common">Brown ear tick</name>
    <dbReference type="NCBI Taxonomy" id="34631"/>
    <lineage>
        <taxon>Eukaryota</taxon>
        <taxon>Metazoa</taxon>
        <taxon>Ecdysozoa</taxon>
        <taxon>Arthropoda</taxon>
        <taxon>Chelicerata</taxon>
        <taxon>Arachnida</taxon>
        <taxon>Acari</taxon>
        <taxon>Parasitiformes</taxon>
        <taxon>Ixodida</taxon>
        <taxon>Ixodoidea</taxon>
        <taxon>Ixodidae</taxon>
        <taxon>Rhipicephalinae</taxon>
        <taxon>Rhipicephalus</taxon>
        <taxon>Rhipicephalus</taxon>
    </lineage>
</organism>
<evidence type="ECO:0000313" key="3">
    <source>
        <dbReference type="EMBL" id="JAP77090.1"/>
    </source>
</evidence>
<dbReference type="EMBL" id="GEDV01011467">
    <property type="protein sequence ID" value="JAP77090.1"/>
    <property type="molecule type" value="Transcribed_RNA"/>
</dbReference>
<accession>A0A131YF53</accession>
<evidence type="ECO:0008006" key="4">
    <source>
        <dbReference type="Google" id="ProtNLM"/>
    </source>
</evidence>
<protein>
    <recommendedName>
        <fullName evidence="4">Glycine rich superfamily member</fullName>
    </recommendedName>
</protein>
<keyword evidence="2" id="KW-0732">Signal</keyword>
<feature type="region of interest" description="Disordered" evidence="1">
    <location>
        <begin position="206"/>
        <end position="315"/>
    </location>
</feature>
<feature type="region of interest" description="Disordered" evidence="1">
    <location>
        <begin position="44"/>
        <end position="135"/>
    </location>
</feature>
<dbReference type="AlphaFoldDB" id="A0A131YF53"/>
<evidence type="ECO:0000256" key="1">
    <source>
        <dbReference type="SAM" id="MobiDB-lite"/>
    </source>
</evidence>
<evidence type="ECO:0000256" key="2">
    <source>
        <dbReference type="SAM" id="SignalP"/>
    </source>
</evidence>
<feature type="compositionally biased region" description="Polar residues" evidence="1">
    <location>
        <begin position="206"/>
        <end position="229"/>
    </location>
</feature>
<feature type="signal peptide" evidence="2">
    <location>
        <begin position="1"/>
        <end position="20"/>
    </location>
</feature>
<sequence>MKVALVIIALVVCSIIVTEAELAKARRRLGYRAGRRGPAFRNVSAGRRMRRPRSWRDRVPTRNKAGRLTSSATKKGLAKRKRPEQDAKVKVTSDATNNNATKKNPPEHVGTEMEQTTSVTEAPTRGMPPGGGYGGDMGMIGHGMGMDPMMGGGMMGGGMGMGMGGMTSGGKMMTGLLGTMLASQVLGTLATTGSGIATTVLTAKLSQDSGSGTNSVSLGSETSGNTMGSSGIGMENEARKSGKIADSRTKASKPGPGVPNADGESKSGGNGTEPVKGSASDGSAKATVVTEKGSGGGASLGGHTNKDIDVASPSV</sequence>
<feature type="compositionally biased region" description="Polar residues" evidence="1">
    <location>
        <begin position="93"/>
        <end position="102"/>
    </location>
</feature>
<proteinExistence type="predicted"/>
<name>A0A131YF53_RHIAP</name>
<reference evidence="3" key="1">
    <citation type="journal article" date="2016" name="Ticks Tick Borne Dis.">
        <title>De novo assembly and annotation of the salivary gland transcriptome of Rhipicephalus appendiculatus male and female ticks during blood feeding.</title>
        <authorList>
            <person name="de Castro M.H."/>
            <person name="de Klerk D."/>
            <person name="Pienaar R."/>
            <person name="Latif A.A."/>
            <person name="Rees D.J."/>
            <person name="Mans B.J."/>
        </authorList>
    </citation>
    <scope>NUCLEOTIDE SEQUENCE</scope>
    <source>
        <tissue evidence="3">Salivary glands</tissue>
    </source>
</reference>
<feature type="chain" id="PRO_5007284995" description="Glycine rich superfamily member" evidence="2">
    <location>
        <begin position="21"/>
        <end position="315"/>
    </location>
</feature>